<organism evidence="1 2">
    <name type="scientific">Schistosoma margrebowiei</name>
    <dbReference type="NCBI Taxonomy" id="48269"/>
    <lineage>
        <taxon>Eukaryota</taxon>
        <taxon>Metazoa</taxon>
        <taxon>Spiralia</taxon>
        <taxon>Lophotrochozoa</taxon>
        <taxon>Platyhelminthes</taxon>
        <taxon>Trematoda</taxon>
        <taxon>Digenea</taxon>
        <taxon>Strigeidida</taxon>
        <taxon>Schistosomatoidea</taxon>
        <taxon>Schistosomatidae</taxon>
        <taxon>Schistosoma</taxon>
    </lineage>
</organism>
<accession>A0A183LD09</accession>
<dbReference type="Pfam" id="PF20049">
    <property type="entry name" value="DUF6451"/>
    <property type="match status" value="1"/>
</dbReference>
<dbReference type="Proteomes" id="UP000277204">
    <property type="component" value="Unassembled WGS sequence"/>
</dbReference>
<dbReference type="PANTHER" id="PTHR47027:SF25">
    <property type="entry name" value="REVERSE TRANSCRIPTASE DOMAIN-CONTAINING PROTEIN"/>
    <property type="match status" value="1"/>
</dbReference>
<gene>
    <name evidence="1" type="ORF">SMRZ_LOCUS1684</name>
</gene>
<proteinExistence type="predicted"/>
<dbReference type="AlphaFoldDB" id="A0A183LD09"/>
<dbReference type="InterPro" id="IPR045609">
    <property type="entry name" value="DUF6451"/>
</dbReference>
<sequence length="253" mass="28896">MTAEKSEREGNMRESYEATKKLTGNYRKLKRPVKSKEINVITKLEEQQNRWEEQFKELMNRPALLNTLNIEVAPTYPPTIEEISMAIGQIKSGKAEGSVNTLAYALKADVTARLLTRTLLPSPDDRLDHEGVNIWGKSKILRYNTTCTDQITLDGETLEDIKTFTYLSSITDVHGGSDADVKERIGKARAAYLQLKNIWNSKQLSANTNLRIFNTNVKVVLLYVMETLRTTKAINQKIRVFINSFLRKTLRTR</sequence>
<name>A0A183LD09_9TREM</name>
<reference evidence="1 2" key="1">
    <citation type="submission" date="2018-11" db="EMBL/GenBank/DDBJ databases">
        <authorList>
            <consortium name="Pathogen Informatics"/>
        </authorList>
    </citation>
    <scope>NUCLEOTIDE SEQUENCE [LARGE SCALE GENOMIC DNA]</scope>
    <source>
        <strain evidence="1 2">Zambia</strain>
    </source>
</reference>
<dbReference type="PANTHER" id="PTHR47027">
    <property type="entry name" value="REVERSE TRANSCRIPTASE DOMAIN-CONTAINING PROTEIN"/>
    <property type="match status" value="1"/>
</dbReference>
<evidence type="ECO:0000313" key="2">
    <source>
        <dbReference type="Proteomes" id="UP000277204"/>
    </source>
</evidence>
<evidence type="ECO:0000313" key="1">
    <source>
        <dbReference type="EMBL" id="VDO52564.1"/>
    </source>
</evidence>
<protein>
    <submittedName>
        <fullName evidence="1">Uncharacterized protein</fullName>
    </submittedName>
</protein>
<dbReference type="EMBL" id="UZAI01000386">
    <property type="protein sequence ID" value="VDO52564.1"/>
    <property type="molecule type" value="Genomic_DNA"/>
</dbReference>
<keyword evidence="2" id="KW-1185">Reference proteome</keyword>